<keyword evidence="6 17" id="KW-0679">Respiratory chain</keyword>
<feature type="transmembrane region" description="Helical" evidence="17">
    <location>
        <begin position="92"/>
        <end position="115"/>
    </location>
</feature>
<evidence type="ECO:0000256" key="15">
    <source>
        <dbReference type="ARBA" id="ARBA00023136"/>
    </source>
</evidence>
<dbReference type="InterPro" id="IPR003917">
    <property type="entry name" value="NADH_UbQ_OxRdtase_chain2"/>
</dbReference>
<evidence type="ECO:0000256" key="1">
    <source>
        <dbReference type="ARBA" id="ARBA00004448"/>
    </source>
</evidence>
<dbReference type="GO" id="GO:0006120">
    <property type="term" value="P:mitochondrial electron transport, NADH to ubiquinone"/>
    <property type="evidence" value="ECO:0007669"/>
    <property type="project" value="InterPro"/>
</dbReference>
<accession>A0A4Y5RBW7</accession>
<comment type="similarity">
    <text evidence="2 17">Belongs to the complex I subunit 2 family.</text>
</comment>
<name>A0A4Y5RBW7_9PLEU</name>
<dbReference type="PANTHER" id="PTHR46552:SF1">
    <property type="entry name" value="NADH-UBIQUINONE OXIDOREDUCTASE CHAIN 2"/>
    <property type="match status" value="1"/>
</dbReference>
<dbReference type="PRINTS" id="PR01436">
    <property type="entry name" value="NADHDHGNASE2"/>
</dbReference>
<evidence type="ECO:0000259" key="18">
    <source>
        <dbReference type="Pfam" id="PF00361"/>
    </source>
</evidence>
<geneLocation type="mitochondrion" evidence="20"/>
<keyword evidence="9 17" id="KW-1278">Translocase</keyword>
<keyword evidence="10 17" id="KW-0249">Electron transport</keyword>
<dbReference type="RefSeq" id="YP_009704542.1">
    <property type="nucleotide sequence ID" value="NC_045034.1"/>
</dbReference>
<reference evidence="20" key="2">
    <citation type="submission" date="2018-08" db="EMBL/GenBank/DDBJ databases">
        <authorList>
            <person name="Gietbong F.Z."/>
            <person name="Kim N.-K."/>
            <person name="Andriyono S."/>
            <person name="Kim H.-W."/>
        </authorList>
    </citation>
    <scope>NUCLEOTIDE SEQUENCE</scope>
</reference>
<evidence type="ECO:0000256" key="4">
    <source>
        <dbReference type="ARBA" id="ARBA00021008"/>
    </source>
</evidence>
<dbReference type="Pfam" id="PF06444">
    <property type="entry name" value="NADH_dehy_S2_C"/>
    <property type="match status" value="1"/>
</dbReference>
<evidence type="ECO:0000256" key="17">
    <source>
        <dbReference type="RuleBase" id="RU003403"/>
    </source>
</evidence>
<dbReference type="Pfam" id="PF00361">
    <property type="entry name" value="Proton_antipo_M"/>
    <property type="match status" value="1"/>
</dbReference>
<feature type="domain" description="NADH:quinone oxidoreductase/Mrp antiporter transmembrane" evidence="18">
    <location>
        <begin position="23"/>
        <end position="287"/>
    </location>
</feature>
<evidence type="ECO:0000256" key="16">
    <source>
        <dbReference type="ARBA" id="ARBA00049551"/>
    </source>
</evidence>
<dbReference type="GO" id="GO:0005743">
    <property type="term" value="C:mitochondrial inner membrane"/>
    <property type="evidence" value="ECO:0007669"/>
    <property type="project" value="UniProtKB-SubCell"/>
</dbReference>
<evidence type="ECO:0000256" key="14">
    <source>
        <dbReference type="ARBA" id="ARBA00023128"/>
    </source>
</evidence>
<dbReference type="AlphaFoldDB" id="A0A4Y5RBW7"/>
<dbReference type="InterPro" id="IPR050175">
    <property type="entry name" value="Complex_I_Subunit_2"/>
</dbReference>
<feature type="transmembrane region" description="Helical" evidence="17">
    <location>
        <begin position="273"/>
        <end position="293"/>
    </location>
</feature>
<sequence length="348" mass="38403">MNPFTLMIFALALLMGTLITFTSSNWLVAWMGLEINTMAIIPIMARKHHPRATEAATKYFLIQAPAAATILFVATTNAWFTGQWEISQISEQMPATMILLALALKMGLAPTHTWLPEVLQGLDIKTALLLSTWQKLAPFSIILQLHHANTPALVVMGTLSILMGGWAGLNQTQTRKILAYSSITHIGWMMIILRFFPNLTILTLTIYLIMTFSIFMILDQNNAHTVNKLPMLSTKLPVISSLTPLILLSLGGLPPLSGFMPKWLILQELSKQGLFTLATTIALGALLSLYFYLRLSYAASITMSPNNPLTATTWRLKKNLPSLPLAISMILSMGLLPLTPSIITLFSL</sequence>
<evidence type="ECO:0000256" key="11">
    <source>
        <dbReference type="ARBA" id="ARBA00022989"/>
    </source>
</evidence>
<evidence type="ECO:0000256" key="10">
    <source>
        <dbReference type="ARBA" id="ARBA00022982"/>
    </source>
</evidence>
<dbReference type="EMBL" id="MH709122">
    <property type="protein sequence ID" value="QCY72426.1"/>
    <property type="molecule type" value="Genomic_DNA"/>
</dbReference>
<evidence type="ECO:0000256" key="6">
    <source>
        <dbReference type="ARBA" id="ARBA00022660"/>
    </source>
</evidence>
<evidence type="ECO:0000313" key="20">
    <source>
        <dbReference type="EMBL" id="QCY72426.1"/>
    </source>
</evidence>
<keyword evidence="12 17" id="KW-0520">NAD</keyword>
<keyword evidence="5" id="KW-0813">Transport</keyword>
<keyword evidence="11 17" id="KW-1133">Transmembrane helix</keyword>
<keyword evidence="15 17" id="KW-0472">Membrane</keyword>
<evidence type="ECO:0000256" key="13">
    <source>
        <dbReference type="ARBA" id="ARBA00023075"/>
    </source>
</evidence>
<dbReference type="GO" id="GO:0008137">
    <property type="term" value="F:NADH dehydrogenase (ubiquinone) activity"/>
    <property type="evidence" value="ECO:0007669"/>
    <property type="project" value="UniProtKB-EC"/>
</dbReference>
<evidence type="ECO:0000256" key="8">
    <source>
        <dbReference type="ARBA" id="ARBA00022792"/>
    </source>
</evidence>
<comment type="catalytic activity">
    <reaction evidence="16 17">
        <text>a ubiquinone + NADH + 5 H(+)(in) = a ubiquinol + NAD(+) + 4 H(+)(out)</text>
        <dbReference type="Rhea" id="RHEA:29091"/>
        <dbReference type="Rhea" id="RHEA-COMP:9565"/>
        <dbReference type="Rhea" id="RHEA-COMP:9566"/>
        <dbReference type="ChEBI" id="CHEBI:15378"/>
        <dbReference type="ChEBI" id="CHEBI:16389"/>
        <dbReference type="ChEBI" id="CHEBI:17976"/>
        <dbReference type="ChEBI" id="CHEBI:57540"/>
        <dbReference type="ChEBI" id="CHEBI:57945"/>
        <dbReference type="EC" id="7.1.1.2"/>
    </reaction>
</comment>
<keyword evidence="13 17" id="KW-0830">Ubiquinone</keyword>
<evidence type="ECO:0000256" key="3">
    <source>
        <dbReference type="ARBA" id="ARBA00012944"/>
    </source>
</evidence>
<evidence type="ECO:0000256" key="7">
    <source>
        <dbReference type="ARBA" id="ARBA00022692"/>
    </source>
</evidence>
<feature type="transmembrane region" description="Helical" evidence="17">
    <location>
        <begin position="57"/>
        <end position="80"/>
    </location>
</feature>
<reference evidence="20" key="1">
    <citation type="journal article" date="2018" name="Mitochondrial DNA Part B Resour">
        <title>Characterization of the mitogenome of Cynoglossus Senegalensis (Pleuronectiformes: Cynoglossidae).</title>
        <authorList>
            <person name="Zealous Gietbong F."/>
            <person name="Kim N.-K."/>
            <person name="Andriyono S."/>
            <person name="Kim H.-W."/>
        </authorList>
    </citation>
    <scope>NUCLEOTIDE SEQUENCE</scope>
</reference>
<feature type="transmembrane region" description="Helical" evidence="17">
    <location>
        <begin position="191"/>
        <end position="218"/>
    </location>
</feature>
<evidence type="ECO:0000256" key="2">
    <source>
        <dbReference type="ARBA" id="ARBA00007012"/>
    </source>
</evidence>
<dbReference type="GeneID" id="42263173"/>
<feature type="domain" description="NADH dehydrogenase subunit 2 C-terminal" evidence="19">
    <location>
        <begin position="289"/>
        <end position="343"/>
    </location>
</feature>
<comment type="subcellular location">
    <subcellularLocation>
        <location evidence="1 17">Mitochondrion inner membrane</location>
        <topology evidence="1 17">Multi-pass membrane protein</topology>
    </subcellularLocation>
</comment>
<keyword evidence="14 17" id="KW-0496">Mitochondrion</keyword>
<dbReference type="PANTHER" id="PTHR46552">
    <property type="entry name" value="NADH-UBIQUINONE OXIDOREDUCTASE CHAIN 2"/>
    <property type="match status" value="1"/>
</dbReference>
<dbReference type="EC" id="7.1.1.2" evidence="3 17"/>
<keyword evidence="8 17" id="KW-0999">Mitochondrion inner membrane</keyword>
<feature type="transmembrane region" description="Helical" evidence="17">
    <location>
        <begin position="238"/>
        <end position="261"/>
    </location>
</feature>
<feature type="transmembrane region" description="Helical" evidence="17">
    <location>
        <begin position="323"/>
        <end position="346"/>
    </location>
</feature>
<gene>
    <name evidence="20" type="primary">ND2</name>
</gene>
<protein>
    <recommendedName>
        <fullName evidence="4 17">NADH-ubiquinone oxidoreductase chain 2</fullName>
        <ecNumber evidence="3 17">7.1.1.2</ecNumber>
    </recommendedName>
</protein>
<comment type="function">
    <text evidence="17">Core subunit of the mitochondrial membrane respiratory chain NADH dehydrogenase (Complex I) which catalyzes electron transfer from NADH through the respiratory chain, using ubiquinone as an electron acceptor. Essential for the catalytic activity and assembly of complex I.</text>
</comment>
<evidence type="ECO:0000256" key="12">
    <source>
        <dbReference type="ARBA" id="ARBA00023027"/>
    </source>
</evidence>
<evidence type="ECO:0000256" key="9">
    <source>
        <dbReference type="ARBA" id="ARBA00022967"/>
    </source>
</evidence>
<keyword evidence="7 17" id="KW-0812">Transmembrane</keyword>
<organism evidence="20">
    <name type="scientific">Cynoglossus senegalensis</name>
    <name type="common">Senegalese tonguesole</name>
    <dbReference type="NCBI Taxonomy" id="106174"/>
    <lineage>
        <taxon>Eukaryota</taxon>
        <taxon>Metazoa</taxon>
        <taxon>Chordata</taxon>
        <taxon>Craniata</taxon>
        <taxon>Vertebrata</taxon>
        <taxon>Euteleostomi</taxon>
        <taxon>Actinopterygii</taxon>
        <taxon>Neopterygii</taxon>
        <taxon>Teleostei</taxon>
        <taxon>Neoteleostei</taxon>
        <taxon>Acanthomorphata</taxon>
        <taxon>Carangaria</taxon>
        <taxon>Pleuronectiformes</taxon>
        <taxon>Pleuronectoidei</taxon>
        <taxon>Cynoglossidae</taxon>
        <taxon>Cynoglossinae</taxon>
        <taxon>Cynoglossus</taxon>
    </lineage>
</organism>
<evidence type="ECO:0000259" key="19">
    <source>
        <dbReference type="Pfam" id="PF06444"/>
    </source>
</evidence>
<feature type="transmembrane region" description="Helical" evidence="17">
    <location>
        <begin position="152"/>
        <end position="170"/>
    </location>
</feature>
<evidence type="ECO:0000256" key="5">
    <source>
        <dbReference type="ARBA" id="ARBA00022448"/>
    </source>
</evidence>
<proteinExistence type="inferred from homology"/>
<dbReference type="InterPro" id="IPR001750">
    <property type="entry name" value="ND/Mrp_TM"/>
</dbReference>
<dbReference type="InterPro" id="IPR010933">
    <property type="entry name" value="NADH_DH_su2_C"/>
</dbReference>
<dbReference type="CTD" id="4536"/>